<dbReference type="EMBL" id="JAWIIV010000008">
    <property type="protein sequence ID" value="MEC4719869.1"/>
    <property type="molecule type" value="Genomic_DNA"/>
</dbReference>
<dbReference type="InterPro" id="IPR021333">
    <property type="entry name" value="DUF2946"/>
</dbReference>
<name>A0ABU6J890_9BURK</name>
<sequence>MMFNRRTGYLAAWITGLALLFASMLPSVFHSSMARNATVISIPTEICTTSPVKPVVMVDLHKSGVPQDKHDAHGEECTYCRFQGDAPGMPTAIDLAAYQPLHLFPLPSLFHQSPRPLFVWTSGQPRAPPYRF</sequence>
<accession>A0ABU6J890</accession>
<evidence type="ECO:0000313" key="2">
    <source>
        <dbReference type="Proteomes" id="UP001352263"/>
    </source>
</evidence>
<evidence type="ECO:0000313" key="1">
    <source>
        <dbReference type="EMBL" id="MEC4719869.1"/>
    </source>
</evidence>
<dbReference type="RefSeq" id="WP_326506579.1">
    <property type="nucleotide sequence ID" value="NZ_JAWIIV010000008.1"/>
</dbReference>
<dbReference type="Proteomes" id="UP001352263">
    <property type="component" value="Unassembled WGS sequence"/>
</dbReference>
<gene>
    <name evidence="1" type="ORF">RY831_11965</name>
</gene>
<dbReference type="Pfam" id="PF11162">
    <property type="entry name" value="DUF2946"/>
    <property type="match status" value="1"/>
</dbReference>
<keyword evidence="2" id="KW-1185">Reference proteome</keyword>
<comment type="caution">
    <text evidence="1">The sequence shown here is derived from an EMBL/GenBank/DDBJ whole genome shotgun (WGS) entry which is preliminary data.</text>
</comment>
<reference evidence="1 2" key="1">
    <citation type="submission" date="2023-10" db="EMBL/GenBank/DDBJ databases">
        <title>Noviherbaspirillum sp. CPCC 100848 genome assembly.</title>
        <authorList>
            <person name="Li X.Y."/>
            <person name="Fang X.M."/>
        </authorList>
    </citation>
    <scope>NUCLEOTIDE SEQUENCE [LARGE SCALE GENOMIC DNA]</scope>
    <source>
        <strain evidence="1 2">CPCC 100848</strain>
    </source>
</reference>
<protein>
    <submittedName>
        <fullName evidence="1">DUF2946 domain-containing protein</fullName>
    </submittedName>
</protein>
<organism evidence="1 2">
    <name type="scientific">Noviherbaspirillum album</name>
    <dbReference type="NCBI Taxonomy" id="3080276"/>
    <lineage>
        <taxon>Bacteria</taxon>
        <taxon>Pseudomonadati</taxon>
        <taxon>Pseudomonadota</taxon>
        <taxon>Betaproteobacteria</taxon>
        <taxon>Burkholderiales</taxon>
        <taxon>Oxalobacteraceae</taxon>
        <taxon>Noviherbaspirillum</taxon>
    </lineage>
</organism>
<proteinExistence type="predicted"/>